<evidence type="ECO:0000259" key="2">
    <source>
        <dbReference type="Pfam" id="PF14302"/>
    </source>
</evidence>
<sequence length="215" mass="23914">MPTKSLIPLCLLPLLVACQQPVSVQGEYTQLTTATAQKPLRLKLEDGRLSGFTGCNNAMGNYSLDRGELVVSQLASTMMACSPEIMQREQQFSQLLQQRPRVSVDGKILTLSKDDTVYQFSLLPDLSNASTRLIYVAPERKACTGVGKMQCLQVRDSASDDWQLHYGEIEGFTPEPGIEYRVRIKELPVANPPADAPAKRWILDMVVEQKLVKTE</sequence>
<comment type="caution">
    <text evidence="3">The sequence shown here is derived from an EMBL/GenBank/DDBJ whole genome shotgun (WGS) entry which is preliminary data.</text>
</comment>
<reference evidence="3 4" key="1">
    <citation type="journal article" date="2019" name="Int. J. Syst. Evol. Microbiol.">
        <title>The Global Catalogue of Microorganisms (GCM) 10K type strain sequencing project: providing services to taxonomists for standard genome sequencing and annotation.</title>
        <authorList>
            <consortium name="The Broad Institute Genomics Platform"/>
            <consortium name="The Broad Institute Genome Sequencing Center for Infectious Disease"/>
            <person name="Wu L."/>
            <person name="Ma J."/>
        </authorList>
    </citation>
    <scope>NUCLEOTIDE SEQUENCE [LARGE SCALE GENOMIC DNA]</scope>
    <source>
        <strain evidence="3 4">JCM 14331</strain>
    </source>
</reference>
<dbReference type="Proteomes" id="UP001501169">
    <property type="component" value="Unassembled WGS sequence"/>
</dbReference>
<dbReference type="Gene3D" id="2.40.128.270">
    <property type="match status" value="1"/>
</dbReference>
<proteinExistence type="predicted"/>
<dbReference type="PROSITE" id="PS51257">
    <property type="entry name" value="PROKAR_LIPOPROTEIN"/>
    <property type="match status" value="1"/>
</dbReference>
<dbReference type="RefSeq" id="WP_226766207.1">
    <property type="nucleotide sequence ID" value="NZ_BAAAEO010000002.1"/>
</dbReference>
<accession>A0ABN1DKN0</accession>
<dbReference type="Pfam" id="PF03724">
    <property type="entry name" value="META"/>
    <property type="match status" value="1"/>
</dbReference>
<dbReference type="PANTHER" id="PTHR35535">
    <property type="entry name" value="HEAT SHOCK PROTEIN HSLJ"/>
    <property type="match status" value="1"/>
</dbReference>
<dbReference type="InterPro" id="IPR025485">
    <property type="entry name" value="DUF4377"/>
</dbReference>
<dbReference type="EMBL" id="BAAAEO010000002">
    <property type="protein sequence ID" value="GAA0546057.1"/>
    <property type="molecule type" value="Genomic_DNA"/>
</dbReference>
<gene>
    <name evidence="3" type="ORF">GCM10009098_12070</name>
</gene>
<dbReference type="InterPro" id="IPR005184">
    <property type="entry name" value="DUF306_Meta_HslJ"/>
</dbReference>
<dbReference type="Pfam" id="PF14302">
    <property type="entry name" value="DUF4377"/>
    <property type="match status" value="1"/>
</dbReference>
<organism evidence="3 4">
    <name type="scientific">Rheinheimera aquimaris</name>
    <dbReference type="NCBI Taxonomy" id="412437"/>
    <lineage>
        <taxon>Bacteria</taxon>
        <taxon>Pseudomonadati</taxon>
        <taxon>Pseudomonadota</taxon>
        <taxon>Gammaproteobacteria</taxon>
        <taxon>Chromatiales</taxon>
        <taxon>Chromatiaceae</taxon>
        <taxon>Rheinheimera</taxon>
    </lineage>
</organism>
<evidence type="ECO:0000259" key="1">
    <source>
        <dbReference type="Pfam" id="PF03724"/>
    </source>
</evidence>
<name>A0ABN1DKN0_9GAMM</name>
<protein>
    <recommendedName>
        <fullName evidence="5">DUF4377 domain-containing protein</fullName>
    </recommendedName>
</protein>
<dbReference type="InterPro" id="IPR038670">
    <property type="entry name" value="HslJ-like_sf"/>
</dbReference>
<feature type="domain" description="DUF4377" evidence="2">
    <location>
        <begin position="135"/>
        <end position="209"/>
    </location>
</feature>
<evidence type="ECO:0000313" key="3">
    <source>
        <dbReference type="EMBL" id="GAA0546057.1"/>
    </source>
</evidence>
<dbReference type="InterPro" id="IPR053147">
    <property type="entry name" value="Hsp_HslJ-like"/>
</dbReference>
<keyword evidence="4" id="KW-1185">Reference proteome</keyword>
<dbReference type="PANTHER" id="PTHR35535:SF1">
    <property type="entry name" value="HEAT SHOCK PROTEIN HSLJ"/>
    <property type="match status" value="1"/>
</dbReference>
<evidence type="ECO:0000313" key="4">
    <source>
        <dbReference type="Proteomes" id="UP001501169"/>
    </source>
</evidence>
<evidence type="ECO:0008006" key="5">
    <source>
        <dbReference type="Google" id="ProtNLM"/>
    </source>
</evidence>
<feature type="domain" description="DUF306" evidence="1">
    <location>
        <begin position="34"/>
        <end position="119"/>
    </location>
</feature>